<comment type="caution">
    <text evidence="2">The sequence shown here is derived from an EMBL/GenBank/DDBJ whole genome shotgun (WGS) entry which is preliminary data.</text>
</comment>
<dbReference type="Pfam" id="PF08074">
    <property type="entry name" value="CHDCT2"/>
    <property type="match status" value="1"/>
</dbReference>
<keyword evidence="3" id="KW-1185">Reference proteome</keyword>
<dbReference type="EMBL" id="CALNXK010000508">
    <property type="protein sequence ID" value="CAH3186875.1"/>
    <property type="molecule type" value="Genomic_DNA"/>
</dbReference>
<proteinExistence type="predicted"/>
<reference evidence="2 3" key="1">
    <citation type="submission" date="2022-05" db="EMBL/GenBank/DDBJ databases">
        <authorList>
            <consortium name="Genoscope - CEA"/>
            <person name="William W."/>
        </authorList>
    </citation>
    <scope>NUCLEOTIDE SEQUENCE [LARGE SCALE GENOMIC DNA]</scope>
</reference>
<feature type="domain" description="CHD C-terminal 2" evidence="1">
    <location>
        <begin position="24"/>
        <end position="80"/>
    </location>
</feature>
<evidence type="ECO:0000313" key="2">
    <source>
        <dbReference type="EMBL" id="CAH3186875.1"/>
    </source>
</evidence>
<name>A0ABN8S6L8_9CNID</name>
<protein>
    <recommendedName>
        <fullName evidence="1">CHD C-terminal 2 domain-containing protein</fullName>
    </recommendedName>
</protein>
<gene>
    <name evidence="2" type="ORF">PLOB_00036194</name>
</gene>
<organism evidence="2 3">
    <name type="scientific">Porites lobata</name>
    <dbReference type="NCBI Taxonomy" id="104759"/>
    <lineage>
        <taxon>Eukaryota</taxon>
        <taxon>Metazoa</taxon>
        <taxon>Cnidaria</taxon>
        <taxon>Anthozoa</taxon>
        <taxon>Hexacorallia</taxon>
        <taxon>Scleractinia</taxon>
        <taxon>Fungiina</taxon>
        <taxon>Poritidae</taxon>
        <taxon>Porites</taxon>
    </lineage>
</organism>
<evidence type="ECO:0000259" key="1">
    <source>
        <dbReference type="Pfam" id="PF08074"/>
    </source>
</evidence>
<sequence>MYAKLKQLAKDQVAGQIASHNVPVSLEYKNRFIARRFKLLEQTLVIEEQLRRADTMKLRQDANHPGMALNARSAELECLTGKSPAFVQGVVSRKQTCQCSTS</sequence>
<accession>A0ABN8S6L8</accession>
<dbReference type="InterPro" id="IPR012957">
    <property type="entry name" value="CHD_C2"/>
</dbReference>
<dbReference type="Proteomes" id="UP001159405">
    <property type="component" value="Unassembled WGS sequence"/>
</dbReference>
<evidence type="ECO:0000313" key="3">
    <source>
        <dbReference type="Proteomes" id="UP001159405"/>
    </source>
</evidence>